<evidence type="ECO:0000256" key="5">
    <source>
        <dbReference type="ARBA" id="ARBA00022801"/>
    </source>
</evidence>
<name>A0ABD0Y6Z7_9HEMI</name>
<evidence type="ECO:0000256" key="12">
    <source>
        <dbReference type="ARBA" id="ARBA00045966"/>
    </source>
</evidence>
<feature type="non-terminal residue" evidence="17">
    <location>
        <position position="1"/>
    </location>
</feature>
<evidence type="ECO:0000256" key="8">
    <source>
        <dbReference type="ARBA" id="ARBA00029605"/>
    </source>
</evidence>
<dbReference type="InterPro" id="IPR043472">
    <property type="entry name" value="Macro_dom-like"/>
</dbReference>
<dbReference type="PRINTS" id="PR00481">
    <property type="entry name" value="LAMNOPPTDASE"/>
</dbReference>
<evidence type="ECO:0000256" key="11">
    <source>
        <dbReference type="ARBA" id="ARBA00031564"/>
    </source>
</evidence>
<evidence type="ECO:0000256" key="13">
    <source>
        <dbReference type="ARBA" id="ARBA00047881"/>
    </source>
</evidence>
<evidence type="ECO:0000256" key="2">
    <source>
        <dbReference type="ARBA" id="ARBA00014190"/>
    </source>
</evidence>
<evidence type="ECO:0000256" key="1">
    <source>
        <dbReference type="ARBA" id="ARBA00009528"/>
    </source>
</evidence>
<evidence type="ECO:0000256" key="3">
    <source>
        <dbReference type="ARBA" id="ARBA00022438"/>
    </source>
</evidence>
<dbReference type="SUPFAM" id="SSF53187">
    <property type="entry name" value="Zn-dependent exopeptidases"/>
    <property type="match status" value="1"/>
</dbReference>
<evidence type="ECO:0000256" key="14">
    <source>
        <dbReference type="ARBA" id="ARBA00049107"/>
    </source>
</evidence>
<feature type="domain" description="Peptidase M17 leucyl aminopeptidase N-terminal" evidence="16">
    <location>
        <begin position="19"/>
        <end position="133"/>
    </location>
</feature>
<sequence length="491" mass="53033">EQKGLVLGAYEGCEPGELILTPAAQKFDCQVNGKLTDLIKGSRLKAGKALCFGNLSEDYYEVAVAGLGPEGQGFDSLEHMDMCREDIRAAAGAGARALQERGCQVVHVEGFTNAEAAAEGATLGVWKYQELKDPPDRLIIPKLELYDSEDADGWMHGTLKADNQNVARRLEESPANIMTPAIFAQNCIELLCPCGVQVDVKGLEWLETQKMIAFLSIAKGSCEPPLFVELSYCGGDMDEKPVGITYDSGGIDLKPDNAQLIECRGDMCGAAVVVAVIRAAAQMRLPINLRGLLPLCENMIGGLSVKPGDVVVGMNGKSIRLEHTDNEGRVILADALTYSSVHKPCLIINVADFQTGIKDSMGTTCTGVFSTSPEIWEELRSAGAITGDRVWRFPLWKFYANGVTDFPEVDVNNVGKAKGGDPCYAAAFLMEFVPPVDFVHMDISGTGMLSAGIEFPYLRRGTMSGRPTRTLIQFLYQLACPHQPPQCAPPC</sequence>
<organism evidence="17 18">
    <name type="scientific">Ranatra chinensis</name>
    <dbReference type="NCBI Taxonomy" id="642074"/>
    <lineage>
        <taxon>Eukaryota</taxon>
        <taxon>Metazoa</taxon>
        <taxon>Ecdysozoa</taxon>
        <taxon>Arthropoda</taxon>
        <taxon>Hexapoda</taxon>
        <taxon>Insecta</taxon>
        <taxon>Pterygota</taxon>
        <taxon>Neoptera</taxon>
        <taxon>Paraneoptera</taxon>
        <taxon>Hemiptera</taxon>
        <taxon>Heteroptera</taxon>
        <taxon>Panheteroptera</taxon>
        <taxon>Nepomorpha</taxon>
        <taxon>Nepidae</taxon>
        <taxon>Ranatrinae</taxon>
        <taxon>Ranatra</taxon>
    </lineage>
</organism>
<dbReference type="InterPro" id="IPR008283">
    <property type="entry name" value="Peptidase_M17_N"/>
</dbReference>
<keyword evidence="5" id="KW-0378">Hydrolase</keyword>
<comment type="catalytic activity">
    <reaction evidence="13">
        <text>S-benzyl-L-cysteinylglycine + H2O = S-benzyl-L-cysteine + glycine</text>
        <dbReference type="Rhea" id="RHEA:62568"/>
        <dbReference type="ChEBI" id="CHEBI:15377"/>
        <dbReference type="ChEBI" id="CHEBI:57305"/>
        <dbReference type="ChEBI" id="CHEBI:145802"/>
        <dbReference type="ChEBI" id="CHEBI:145803"/>
    </reaction>
    <physiologicalReaction direction="left-to-right" evidence="13">
        <dbReference type="Rhea" id="RHEA:62569"/>
    </physiologicalReaction>
</comment>
<dbReference type="Gene3D" id="3.40.630.10">
    <property type="entry name" value="Zn peptidases"/>
    <property type="match status" value="1"/>
</dbReference>
<evidence type="ECO:0000259" key="15">
    <source>
        <dbReference type="Pfam" id="PF00883"/>
    </source>
</evidence>
<evidence type="ECO:0000256" key="10">
    <source>
        <dbReference type="ARBA" id="ARBA00030997"/>
    </source>
</evidence>
<dbReference type="CDD" id="cd00433">
    <property type="entry name" value="Peptidase_M17"/>
    <property type="match status" value="1"/>
</dbReference>
<dbReference type="EC" id="3.4.13.23" evidence="7"/>
<comment type="function">
    <text evidence="12">Cytosolic metallopeptidase that catalyzes the removal of unsubstituted N-terminal hydrophobic amino acids from various peptides. The presence of Zn(2+) ions is essential for the peptidase activity, and the association with other cofactors can modulate the substrate spectificity of the enzyme. For instance, in the presence of Mn(2+), it displays a specific Cys-Gly hydrolyzing activity of Cys-Gly-S-conjugates. Involved in the metabolism of glutathione and in the degradation of glutathione S-conjugates, which may play a role in the control of the cell redox status.</text>
</comment>
<dbReference type="PANTHER" id="PTHR11963">
    <property type="entry name" value="LEUCINE AMINOPEPTIDASE-RELATED"/>
    <property type="match status" value="1"/>
</dbReference>
<feature type="domain" description="Cytosol aminopeptidase" evidence="15">
    <location>
        <begin position="165"/>
        <end position="472"/>
    </location>
</feature>
<proteinExistence type="inferred from homology"/>
<dbReference type="AlphaFoldDB" id="A0ABD0Y6Z7"/>
<dbReference type="PANTHER" id="PTHR11963:SF16">
    <property type="entry name" value="CYTOSOL AMINOPEPTIDASE"/>
    <property type="match status" value="1"/>
</dbReference>
<evidence type="ECO:0000256" key="4">
    <source>
        <dbReference type="ARBA" id="ARBA00022670"/>
    </source>
</evidence>
<evidence type="ECO:0000256" key="9">
    <source>
        <dbReference type="ARBA" id="ARBA00030930"/>
    </source>
</evidence>
<keyword evidence="3" id="KW-0031">Aminopeptidase</keyword>
<evidence type="ECO:0000256" key="6">
    <source>
        <dbReference type="ARBA" id="ARBA00023511"/>
    </source>
</evidence>
<dbReference type="GO" id="GO:0004177">
    <property type="term" value="F:aminopeptidase activity"/>
    <property type="evidence" value="ECO:0007669"/>
    <property type="project" value="UniProtKB-KW"/>
</dbReference>
<dbReference type="Gene3D" id="3.40.220.10">
    <property type="entry name" value="Leucine Aminopeptidase, subunit E, domain 1"/>
    <property type="match status" value="1"/>
</dbReference>
<comment type="catalytic activity">
    <reaction evidence="6">
        <text>an S-substituted L-cysteinylglycine + H2O = an S-substituted L-cysteine + glycine</text>
        <dbReference type="Rhea" id="RHEA:60444"/>
        <dbReference type="ChEBI" id="CHEBI:15377"/>
        <dbReference type="ChEBI" id="CHEBI:57305"/>
        <dbReference type="ChEBI" id="CHEBI:58717"/>
        <dbReference type="ChEBI" id="CHEBI:143103"/>
        <dbReference type="EC" id="3.4.13.23"/>
    </reaction>
    <physiologicalReaction direction="left-to-right" evidence="6">
        <dbReference type="Rhea" id="RHEA:60445"/>
    </physiologicalReaction>
</comment>
<comment type="similarity">
    <text evidence="1">Belongs to the peptidase M17 family.</text>
</comment>
<reference evidence="17 18" key="1">
    <citation type="submission" date="2024-07" db="EMBL/GenBank/DDBJ databases">
        <title>Chromosome-level genome assembly of the water stick insect Ranatra chinensis (Heteroptera: Nepidae).</title>
        <authorList>
            <person name="Liu X."/>
        </authorList>
    </citation>
    <scope>NUCLEOTIDE SEQUENCE [LARGE SCALE GENOMIC DNA]</scope>
    <source>
        <strain evidence="17">Cailab_2021Rc</strain>
        <tissue evidence="17">Muscle</tissue>
    </source>
</reference>
<dbReference type="Pfam" id="PF02789">
    <property type="entry name" value="Peptidase_M17_N"/>
    <property type="match status" value="1"/>
</dbReference>
<keyword evidence="18" id="KW-1185">Reference proteome</keyword>
<evidence type="ECO:0000259" key="16">
    <source>
        <dbReference type="Pfam" id="PF02789"/>
    </source>
</evidence>
<keyword evidence="4" id="KW-0645">Protease</keyword>
<accession>A0ABD0Y6Z7</accession>
<dbReference type="InterPro" id="IPR011356">
    <property type="entry name" value="Leucine_aapep/pepB"/>
</dbReference>
<dbReference type="InterPro" id="IPR000819">
    <property type="entry name" value="Peptidase_M17_C"/>
</dbReference>
<protein>
    <recommendedName>
        <fullName evidence="2">Cytosol aminopeptidase</fullName>
        <ecNumber evidence="7">3.4.13.23</ecNumber>
    </recommendedName>
    <alternativeName>
        <fullName evidence="10">Cysteinylglycine-S-conjugate dipeptidase</fullName>
    </alternativeName>
    <alternativeName>
        <fullName evidence="11">Leucine aminopeptidase 3</fullName>
    </alternativeName>
    <alternativeName>
        <fullName evidence="9">Proline aminopeptidase</fullName>
    </alternativeName>
    <alternativeName>
        <fullName evidence="8">Prolyl aminopeptidase</fullName>
    </alternativeName>
</protein>
<evidence type="ECO:0000313" key="18">
    <source>
        <dbReference type="Proteomes" id="UP001558652"/>
    </source>
</evidence>
<dbReference type="SUPFAM" id="SSF52949">
    <property type="entry name" value="Macro domain-like"/>
    <property type="match status" value="1"/>
</dbReference>
<comment type="caution">
    <text evidence="17">The sequence shown here is derived from an EMBL/GenBank/DDBJ whole genome shotgun (WGS) entry which is preliminary data.</text>
</comment>
<dbReference type="Proteomes" id="UP001558652">
    <property type="component" value="Unassembled WGS sequence"/>
</dbReference>
<evidence type="ECO:0000313" key="17">
    <source>
        <dbReference type="EMBL" id="KAL1122419.1"/>
    </source>
</evidence>
<gene>
    <name evidence="17" type="ORF">AAG570_002750</name>
</gene>
<dbReference type="GO" id="GO:0006508">
    <property type="term" value="P:proteolysis"/>
    <property type="evidence" value="ECO:0007669"/>
    <property type="project" value="UniProtKB-KW"/>
</dbReference>
<comment type="catalytic activity">
    <reaction evidence="14">
        <text>L-cysteinylglycine + H2O = L-cysteine + glycine</text>
        <dbReference type="Rhea" id="RHEA:28783"/>
        <dbReference type="ChEBI" id="CHEBI:15377"/>
        <dbReference type="ChEBI" id="CHEBI:35235"/>
        <dbReference type="ChEBI" id="CHEBI:57305"/>
        <dbReference type="ChEBI" id="CHEBI:61694"/>
    </reaction>
    <physiologicalReaction direction="left-to-right" evidence="14">
        <dbReference type="Rhea" id="RHEA:28784"/>
    </physiologicalReaction>
</comment>
<dbReference type="EMBL" id="JBFDAA010000013">
    <property type="protein sequence ID" value="KAL1122419.1"/>
    <property type="molecule type" value="Genomic_DNA"/>
</dbReference>
<evidence type="ECO:0000256" key="7">
    <source>
        <dbReference type="ARBA" id="ARBA00023625"/>
    </source>
</evidence>
<dbReference type="Pfam" id="PF00883">
    <property type="entry name" value="Peptidase_M17"/>
    <property type="match status" value="1"/>
</dbReference>